<accession>A0A5C3MA64</accession>
<organism evidence="1 2">
    <name type="scientific">Crucibulum laeve</name>
    <dbReference type="NCBI Taxonomy" id="68775"/>
    <lineage>
        <taxon>Eukaryota</taxon>
        <taxon>Fungi</taxon>
        <taxon>Dikarya</taxon>
        <taxon>Basidiomycota</taxon>
        <taxon>Agaricomycotina</taxon>
        <taxon>Agaricomycetes</taxon>
        <taxon>Agaricomycetidae</taxon>
        <taxon>Agaricales</taxon>
        <taxon>Agaricineae</taxon>
        <taxon>Nidulariaceae</taxon>
        <taxon>Crucibulum</taxon>
    </lineage>
</organism>
<dbReference type="AlphaFoldDB" id="A0A5C3MA64"/>
<protein>
    <submittedName>
        <fullName evidence="1">Uncharacterized protein</fullName>
    </submittedName>
</protein>
<dbReference type="Proteomes" id="UP000308652">
    <property type="component" value="Unassembled WGS sequence"/>
</dbReference>
<gene>
    <name evidence="1" type="ORF">BDQ12DRAFT_395813</name>
</gene>
<dbReference type="EMBL" id="ML213594">
    <property type="protein sequence ID" value="TFK41777.1"/>
    <property type="molecule type" value="Genomic_DNA"/>
</dbReference>
<name>A0A5C3MA64_9AGAR</name>
<proteinExistence type="predicted"/>
<keyword evidence="2" id="KW-1185">Reference proteome</keyword>
<evidence type="ECO:0000313" key="2">
    <source>
        <dbReference type="Proteomes" id="UP000308652"/>
    </source>
</evidence>
<reference evidence="1 2" key="1">
    <citation type="journal article" date="2019" name="Nat. Ecol. Evol.">
        <title>Megaphylogeny resolves global patterns of mushroom evolution.</title>
        <authorList>
            <person name="Varga T."/>
            <person name="Krizsan K."/>
            <person name="Foldi C."/>
            <person name="Dima B."/>
            <person name="Sanchez-Garcia M."/>
            <person name="Sanchez-Ramirez S."/>
            <person name="Szollosi G.J."/>
            <person name="Szarkandi J.G."/>
            <person name="Papp V."/>
            <person name="Albert L."/>
            <person name="Andreopoulos W."/>
            <person name="Angelini C."/>
            <person name="Antonin V."/>
            <person name="Barry K.W."/>
            <person name="Bougher N.L."/>
            <person name="Buchanan P."/>
            <person name="Buyck B."/>
            <person name="Bense V."/>
            <person name="Catcheside P."/>
            <person name="Chovatia M."/>
            <person name="Cooper J."/>
            <person name="Damon W."/>
            <person name="Desjardin D."/>
            <person name="Finy P."/>
            <person name="Geml J."/>
            <person name="Haridas S."/>
            <person name="Hughes K."/>
            <person name="Justo A."/>
            <person name="Karasinski D."/>
            <person name="Kautmanova I."/>
            <person name="Kiss B."/>
            <person name="Kocsube S."/>
            <person name="Kotiranta H."/>
            <person name="LaButti K.M."/>
            <person name="Lechner B.E."/>
            <person name="Liimatainen K."/>
            <person name="Lipzen A."/>
            <person name="Lukacs Z."/>
            <person name="Mihaltcheva S."/>
            <person name="Morgado L.N."/>
            <person name="Niskanen T."/>
            <person name="Noordeloos M.E."/>
            <person name="Ohm R.A."/>
            <person name="Ortiz-Santana B."/>
            <person name="Ovrebo C."/>
            <person name="Racz N."/>
            <person name="Riley R."/>
            <person name="Savchenko A."/>
            <person name="Shiryaev A."/>
            <person name="Soop K."/>
            <person name="Spirin V."/>
            <person name="Szebenyi C."/>
            <person name="Tomsovsky M."/>
            <person name="Tulloss R.E."/>
            <person name="Uehling J."/>
            <person name="Grigoriev I.V."/>
            <person name="Vagvolgyi C."/>
            <person name="Papp T."/>
            <person name="Martin F.M."/>
            <person name="Miettinen O."/>
            <person name="Hibbett D.S."/>
            <person name="Nagy L.G."/>
        </authorList>
    </citation>
    <scope>NUCLEOTIDE SEQUENCE [LARGE SCALE GENOMIC DNA]</scope>
    <source>
        <strain evidence="1 2">CBS 166.37</strain>
    </source>
</reference>
<sequence>MTVTVRETRNSTSAHFQTLSIHFYLPLRPTRTGGADEQIPKFTIPILSSSVHDLGSTMIFVCLFVLLTLDSPLDLSLVSQSLEYEDDIERNNNDGTPASSQQGILLLRIPHRPFRGSRTDDDDLEHCDTLRDSALISLPSYPPLNYCRS</sequence>
<evidence type="ECO:0000313" key="1">
    <source>
        <dbReference type="EMBL" id="TFK41777.1"/>
    </source>
</evidence>